<dbReference type="SUPFAM" id="SSF51445">
    <property type="entry name" value="(Trans)glycosidases"/>
    <property type="match status" value="1"/>
</dbReference>
<feature type="signal peptide" evidence="1">
    <location>
        <begin position="1"/>
        <end position="26"/>
    </location>
</feature>
<proteinExistence type="predicted"/>
<evidence type="ECO:0000256" key="1">
    <source>
        <dbReference type="SAM" id="SignalP"/>
    </source>
</evidence>
<dbReference type="EMBL" id="JAINWA010000003">
    <property type="protein sequence ID" value="MCD1655747.1"/>
    <property type="molecule type" value="Genomic_DNA"/>
</dbReference>
<dbReference type="Proteomes" id="UP001198163">
    <property type="component" value="Unassembled WGS sequence"/>
</dbReference>
<dbReference type="Pfam" id="PF13200">
    <property type="entry name" value="DUF4015"/>
    <property type="match status" value="1"/>
</dbReference>
<dbReference type="InterPro" id="IPR025275">
    <property type="entry name" value="DUF4015"/>
</dbReference>
<dbReference type="InterPro" id="IPR015943">
    <property type="entry name" value="WD40/YVTN_repeat-like_dom_sf"/>
</dbReference>
<gene>
    <name evidence="3" type="ORF">K7J14_13705</name>
</gene>
<dbReference type="Gene3D" id="2.130.10.10">
    <property type="entry name" value="YVTN repeat-like/Quinoprotein amine dehydrogenase"/>
    <property type="match status" value="1"/>
</dbReference>
<keyword evidence="4" id="KW-1185">Reference proteome</keyword>
<dbReference type="Gene3D" id="3.20.20.80">
    <property type="entry name" value="Glycosidases"/>
    <property type="match status" value="1"/>
</dbReference>
<comment type="caution">
    <text evidence="3">The sequence shown here is derived from an EMBL/GenBank/DDBJ whole genome shotgun (WGS) entry which is preliminary data.</text>
</comment>
<accession>A0AAE3EJQ6</accession>
<name>A0AAE3EJQ6_9SPIR</name>
<protein>
    <recommendedName>
        <fullName evidence="2">DUF4015 domain-containing protein</fullName>
    </recommendedName>
</protein>
<organism evidence="3 4">
    <name type="scientific">Teretinema zuelzerae</name>
    <dbReference type="NCBI Taxonomy" id="156"/>
    <lineage>
        <taxon>Bacteria</taxon>
        <taxon>Pseudomonadati</taxon>
        <taxon>Spirochaetota</taxon>
        <taxon>Spirochaetia</taxon>
        <taxon>Spirochaetales</taxon>
        <taxon>Treponemataceae</taxon>
        <taxon>Teretinema</taxon>
    </lineage>
</organism>
<feature type="chain" id="PRO_5042119294" description="DUF4015 domain-containing protein" evidence="1">
    <location>
        <begin position="27"/>
        <end position="725"/>
    </location>
</feature>
<dbReference type="InterPro" id="IPR017853">
    <property type="entry name" value="GH"/>
</dbReference>
<evidence type="ECO:0000313" key="3">
    <source>
        <dbReference type="EMBL" id="MCD1655747.1"/>
    </source>
</evidence>
<reference evidence="3" key="1">
    <citation type="submission" date="2021-08" db="EMBL/GenBank/DDBJ databases">
        <title>Comparative analyses of Brucepasteria parasyntrophica and Teretinema zuelzerae.</title>
        <authorList>
            <person name="Song Y."/>
            <person name="Brune A."/>
        </authorList>
    </citation>
    <scope>NUCLEOTIDE SEQUENCE</scope>
    <source>
        <strain evidence="3">DSM 1903</strain>
    </source>
</reference>
<feature type="domain" description="DUF4015" evidence="2">
    <location>
        <begin position="359"/>
        <end position="692"/>
    </location>
</feature>
<dbReference type="RefSeq" id="WP_230757479.1">
    <property type="nucleotide sequence ID" value="NZ_JAINWA010000003.1"/>
</dbReference>
<evidence type="ECO:0000259" key="2">
    <source>
        <dbReference type="Pfam" id="PF13200"/>
    </source>
</evidence>
<keyword evidence="1" id="KW-0732">Signal</keyword>
<evidence type="ECO:0000313" key="4">
    <source>
        <dbReference type="Proteomes" id="UP001198163"/>
    </source>
</evidence>
<dbReference type="SUPFAM" id="SSF110296">
    <property type="entry name" value="Oligoxyloglucan reducing end-specific cellobiohydrolase"/>
    <property type="match status" value="1"/>
</dbReference>
<sequence>MKLPRPFLTAAATAALALLVSAPLHARTEFLAGTVSGLYRLAASQAVSLWKGGEVRKIMKTPDAWYILTSAGVFRSADLAAFEERNSGLPVKTIKIPGPEGKTFAREVQELKDLEIHPLKPEIMVTATKDAVYLTRDGGLNWKSLGLSAATAGAKAVAVGDFTNSAGVPALTVFMSHPIYGISWKYPDSGSAAWTDMNGGLEKVPTIKWPDEVSDLAVVVQNGKTVLYASQTFMPRLYRLDWTARSFVQIWKGAAPADTVDGLSVTPQGIVFSAPSGIREFRQAGEPFSQGSASAGTAEQLPLWDPQLMLAPEQLLSAWIAESWTGGRGPVSLSELWLRQPEQVITPHWKTANGKKGNYLPVHQVVSSDGYDAHLKTLKDNGLNMLVVDMKDDIGTLRYDAKDPLVLKKARVGRGIQLEPFTAKAKENGIWLVARIVVFKDKSLASWGGQRYAVWDSKENKPWQGYENIVKKIPASADGSEAEKTETVRKYYEEYWVDPYSEEVWEYNVAVAKELIERGFDEIQFDYIRFPTDGINLSQAGYRWQDKGMDKESALMSFLSYARKEINAPVSIDIYGANGWYRTGARTGQDVELLARYVDIICPMFYPSHFEQGFLAQSPAEERPYRIYYYGSYRNTIIARKHAIVRPWAQAFYLNVSYDRAWYNQDYVQRQVFGTRDSVDRGYMYWNNSGRYGDLRPDISAETSYPWPSPEAAFSKGRAIFSNPK</sequence>
<dbReference type="AlphaFoldDB" id="A0AAE3EJQ6"/>